<feature type="signal peptide" evidence="3">
    <location>
        <begin position="1"/>
        <end position="21"/>
    </location>
</feature>
<dbReference type="PROSITE" id="PS50930">
    <property type="entry name" value="HTH_LYTTR"/>
    <property type="match status" value="1"/>
</dbReference>
<proteinExistence type="predicted"/>
<dbReference type="InterPro" id="IPR015943">
    <property type="entry name" value="WD40/YVTN_repeat-like_dom_sf"/>
</dbReference>
<dbReference type="Gene3D" id="2.130.10.10">
    <property type="entry name" value="YVTN repeat-like/Quinoprotein amine dehydrogenase"/>
    <property type="match status" value="3"/>
</dbReference>
<dbReference type="PANTHER" id="PTHR43547:SF2">
    <property type="entry name" value="HYBRID SIGNAL TRANSDUCTION HISTIDINE KINASE C"/>
    <property type="match status" value="1"/>
</dbReference>
<dbReference type="GO" id="GO:0000155">
    <property type="term" value="F:phosphorelay sensor kinase activity"/>
    <property type="evidence" value="ECO:0007669"/>
    <property type="project" value="TreeGrafter"/>
</dbReference>
<keyword evidence="2" id="KW-0472">Membrane</keyword>
<keyword evidence="1" id="KW-0597">Phosphoprotein</keyword>
<protein>
    <submittedName>
        <fullName evidence="5">Two component regulator propeller</fullName>
    </submittedName>
</protein>
<organism evidence="5 6">
    <name type="scientific">Flavobacterium terrae</name>
    <dbReference type="NCBI Taxonomy" id="415425"/>
    <lineage>
        <taxon>Bacteria</taxon>
        <taxon>Pseudomonadati</taxon>
        <taxon>Bacteroidota</taxon>
        <taxon>Flavobacteriia</taxon>
        <taxon>Flavobacteriales</taxon>
        <taxon>Flavobacteriaceae</taxon>
        <taxon>Flavobacterium</taxon>
    </lineage>
</organism>
<dbReference type="Pfam" id="PF04397">
    <property type="entry name" value="LytTR"/>
    <property type="match status" value="1"/>
</dbReference>
<dbReference type="EMBL" id="FQZI01000001">
    <property type="protein sequence ID" value="SHI48941.1"/>
    <property type="molecule type" value="Genomic_DNA"/>
</dbReference>
<dbReference type="InterPro" id="IPR011110">
    <property type="entry name" value="Reg_prop"/>
</dbReference>
<feature type="transmembrane region" description="Helical" evidence="2">
    <location>
        <begin position="711"/>
        <end position="730"/>
    </location>
</feature>
<dbReference type="Pfam" id="PF07495">
    <property type="entry name" value="Y_Y_Y"/>
    <property type="match status" value="1"/>
</dbReference>
<evidence type="ECO:0000256" key="1">
    <source>
        <dbReference type="ARBA" id="ARBA00022553"/>
    </source>
</evidence>
<dbReference type="STRING" id="415425.SAMN05444363_0804"/>
<dbReference type="OrthoDB" id="9809670at2"/>
<keyword evidence="3" id="KW-0732">Signal</keyword>
<keyword evidence="2" id="KW-0812">Transmembrane</keyword>
<feature type="chain" id="PRO_5012974495" evidence="3">
    <location>
        <begin position="22"/>
        <end position="858"/>
    </location>
</feature>
<dbReference type="GO" id="GO:0003677">
    <property type="term" value="F:DNA binding"/>
    <property type="evidence" value="ECO:0007669"/>
    <property type="project" value="InterPro"/>
</dbReference>
<sequence length="858" mass="99523">MYLKNYFIVFLCLFFSVNGNAQKKNFENFTQENGLPSNEVYDSFQDVNGFIWFATDRGIAQYNGYEFVKFEPKDGLTDISVFDFFPQENGTVWCSTFSKKIFYFKNGESKFYPYKYNQAFADYLKKNGFSAFFLKSIAVNSKGEVYVSNHDVLLKIDKQGVVTTIKGRKLDKKGNVIVDKTPKFIQTKKINAKQEINYLSNKPNSFLQPYCYAMHRGIVSIASEIKLVVTDSCVFLHKKNKPLKKIGFKNHEPLEAGFYDKNLFWVGFRGKGVKVFDFDGNLKNCFLEDHSPSKLFKDCFGGLWVTTIDAGVFYLPSNQNETYTFGNSGVNSLTSDFSGNLYVGTINGDIYKKINVGNFTRLHKGLINTQAHVQFFEKENEVFFYTDNKLFSSKGYQNKNFRGVLKISDDNPNALIFSQFGIYSVFDNSKIKSDTLNFRIHDISFNNNQFYLATIDGLRIFEKNKIYQKNTPQLNCRIDDLDYIKSSGVFVMATLGKGVLVYNPQNNKVIEINKEKGLSNDLVTEVYVENDKTIWACTNYGLNRIQFLKNGQFKIDYITSSNGLLGNQIKDVEVIRDTIYVGTSKGLSVISKSQFDKNFASKKYFLKLKKLAINNVIMDHFLNELNLKYDENQLDFFIDAVSFSDNKGLLYRYKLEGLDKSWKYTKERKLSYEFLPAGNYKLIVEIIEGGRLLSREKLIVPFTINPPFWETYWFVIAVVILMIGLIYVFFRIKVLTYNKDIVREILRLWLRKIKRNEKYYTFKESGKEIRVNTSEILFVKSSGNYIDVVTNNKTYTVRAKISQFIYEIPDSLEFLRLHRSYIVRIDKVEQKTKKSVFVNQIEIPVGETFIEELDKIVF</sequence>
<evidence type="ECO:0000313" key="6">
    <source>
        <dbReference type="Proteomes" id="UP000184488"/>
    </source>
</evidence>
<evidence type="ECO:0000313" key="5">
    <source>
        <dbReference type="EMBL" id="SHI48941.1"/>
    </source>
</evidence>
<dbReference type="SUPFAM" id="SSF63829">
    <property type="entry name" value="Calcium-dependent phosphotriesterase"/>
    <property type="match status" value="2"/>
</dbReference>
<dbReference type="InterPro" id="IPR007492">
    <property type="entry name" value="LytTR_DNA-bd_dom"/>
</dbReference>
<evidence type="ECO:0000259" key="4">
    <source>
        <dbReference type="PROSITE" id="PS50930"/>
    </source>
</evidence>
<keyword evidence="2" id="KW-1133">Transmembrane helix</keyword>
<accession>A0A1M6BJP6</accession>
<dbReference type="SMART" id="SM00850">
    <property type="entry name" value="LytTR"/>
    <property type="match status" value="1"/>
</dbReference>
<evidence type="ECO:0000256" key="3">
    <source>
        <dbReference type="SAM" id="SignalP"/>
    </source>
</evidence>
<dbReference type="AlphaFoldDB" id="A0A1M6BJP6"/>
<dbReference type="InterPro" id="IPR011123">
    <property type="entry name" value="Y_Y_Y"/>
</dbReference>
<dbReference type="PANTHER" id="PTHR43547">
    <property type="entry name" value="TWO-COMPONENT HISTIDINE KINASE"/>
    <property type="match status" value="1"/>
</dbReference>
<dbReference type="InterPro" id="IPR013783">
    <property type="entry name" value="Ig-like_fold"/>
</dbReference>
<keyword evidence="6" id="KW-1185">Reference proteome</keyword>
<evidence type="ECO:0000256" key="2">
    <source>
        <dbReference type="SAM" id="Phobius"/>
    </source>
</evidence>
<name>A0A1M6BJP6_9FLAO</name>
<dbReference type="Proteomes" id="UP000184488">
    <property type="component" value="Unassembled WGS sequence"/>
</dbReference>
<dbReference type="Gene3D" id="2.60.40.10">
    <property type="entry name" value="Immunoglobulins"/>
    <property type="match status" value="1"/>
</dbReference>
<feature type="domain" description="HTH LytTR-type" evidence="4">
    <location>
        <begin position="769"/>
        <end position="829"/>
    </location>
</feature>
<dbReference type="RefSeq" id="WP_073308787.1">
    <property type="nucleotide sequence ID" value="NZ_FQZI01000001.1"/>
</dbReference>
<reference evidence="6" key="1">
    <citation type="submission" date="2016-11" db="EMBL/GenBank/DDBJ databases">
        <authorList>
            <person name="Varghese N."/>
            <person name="Submissions S."/>
        </authorList>
    </citation>
    <scope>NUCLEOTIDE SEQUENCE [LARGE SCALE GENOMIC DNA]</scope>
    <source>
        <strain evidence="6">DSM 18829</strain>
    </source>
</reference>
<dbReference type="SUPFAM" id="SSF101908">
    <property type="entry name" value="Putative isomerase YbhE"/>
    <property type="match status" value="1"/>
</dbReference>
<dbReference type="Pfam" id="PF07494">
    <property type="entry name" value="Reg_prop"/>
    <property type="match status" value="1"/>
</dbReference>
<gene>
    <name evidence="5" type="ORF">SAMN05444363_0804</name>
</gene>
<dbReference type="Gene3D" id="2.40.50.1020">
    <property type="entry name" value="LytTr DNA-binding domain"/>
    <property type="match status" value="1"/>
</dbReference>